<name>A0A2C7AIC2_9PROT</name>
<comment type="caution">
    <text evidence="2">The sequence shown here is derived from an EMBL/GenBank/DDBJ whole genome shotgun (WGS) entry which is preliminary data.</text>
</comment>
<protein>
    <submittedName>
        <fullName evidence="2">DUF4440 domain-containing protein</fullName>
    </submittedName>
</protein>
<dbReference type="Pfam" id="PF14534">
    <property type="entry name" value="DUF4440"/>
    <property type="match status" value="1"/>
</dbReference>
<dbReference type="InterPro" id="IPR027843">
    <property type="entry name" value="DUF4440"/>
</dbReference>
<dbReference type="Proteomes" id="UP000223527">
    <property type="component" value="Unassembled WGS sequence"/>
</dbReference>
<gene>
    <name evidence="2" type="ORF">CR162_01105</name>
</gene>
<dbReference type="AlphaFoldDB" id="A0A2C7AIC2"/>
<feature type="domain" description="DUF4440" evidence="1">
    <location>
        <begin position="10"/>
        <end position="107"/>
    </location>
</feature>
<evidence type="ECO:0000313" key="2">
    <source>
        <dbReference type="EMBL" id="PHK96996.1"/>
    </source>
</evidence>
<dbReference type="RefSeq" id="WP_099093685.1">
    <property type="nucleotide sequence ID" value="NZ_PDNU01000001.1"/>
</dbReference>
<evidence type="ECO:0000259" key="1">
    <source>
        <dbReference type="Pfam" id="PF14534"/>
    </source>
</evidence>
<dbReference type="EMBL" id="PDNU01000001">
    <property type="protein sequence ID" value="PHK96996.1"/>
    <property type="molecule type" value="Genomic_DNA"/>
</dbReference>
<reference evidence="2 3" key="1">
    <citation type="submission" date="2017-10" db="EMBL/GenBank/DDBJ databases">
        <authorList>
            <person name="Banno H."/>
            <person name="Chua N.-H."/>
        </authorList>
    </citation>
    <scope>NUCLEOTIDE SEQUENCE [LARGE SCALE GENOMIC DNA]</scope>
    <source>
        <strain evidence="2 3">YW11</strain>
    </source>
</reference>
<sequence length="120" mass="13750">MDDGRVWSFEESLWTGDAEHYRELVDEECLMVLPQPPFVLSGEQAVAAVSDTPRWTKVAISERQVSRPQEGLIVVAYKVNAEREGTTPYEAHCTSTYRRLEHEVWRVVQHQQTPPLTVTP</sequence>
<dbReference type="SUPFAM" id="SSF54427">
    <property type="entry name" value="NTF2-like"/>
    <property type="match status" value="1"/>
</dbReference>
<keyword evidence="3" id="KW-1185">Reference proteome</keyword>
<evidence type="ECO:0000313" key="3">
    <source>
        <dbReference type="Proteomes" id="UP000223527"/>
    </source>
</evidence>
<accession>A0A2C7AIC2</accession>
<proteinExistence type="predicted"/>
<dbReference type="Gene3D" id="3.10.450.50">
    <property type="match status" value="1"/>
</dbReference>
<dbReference type="InterPro" id="IPR032710">
    <property type="entry name" value="NTF2-like_dom_sf"/>
</dbReference>
<organism evidence="2 3">
    <name type="scientific">Teichococcus rhizosphaerae</name>
    <dbReference type="NCBI Taxonomy" id="1335062"/>
    <lineage>
        <taxon>Bacteria</taxon>
        <taxon>Pseudomonadati</taxon>
        <taxon>Pseudomonadota</taxon>
        <taxon>Alphaproteobacteria</taxon>
        <taxon>Acetobacterales</taxon>
        <taxon>Roseomonadaceae</taxon>
        <taxon>Roseomonas</taxon>
    </lineage>
</organism>
<dbReference type="OrthoDB" id="667202at2"/>